<dbReference type="Proteomes" id="UP001306508">
    <property type="component" value="Unassembled WGS sequence"/>
</dbReference>
<keyword evidence="1" id="KW-0472">Membrane</keyword>
<gene>
    <name evidence="2" type="ORF">RI543_001061</name>
</gene>
<organism evidence="2 3">
    <name type="scientific">Arxiozyma heterogenica</name>
    <dbReference type="NCBI Taxonomy" id="278026"/>
    <lineage>
        <taxon>Eukaryota</taxon>
        <taxon>Fungi</taxon>
        <taxon>Dikarya</taxon>
        <taxon>Ascomycota</taxon>
        <taxon>Saccharomycotina</taxon>
        <taxon>Saccharomycetes</taxon>
        <taxon>Saccharomycetales</taxon>
        <taxon>Saccharomycetaceae</taxon>
        <taxon>Arxiozyma</taxon>
    </lineage>
</organism>
<accession>A0AAN7WTV6</accession>
<proteinExistence type="predicted"/>
<evidence type="ECO:0000313" key="2">
    <source>
        <dbReference type="EMBL" id="KAK5781513.1"/>
    </source>
</evidence>
<keyword evidence="3" id="KW-1185">Reference proteome</keyword>
<feature type="transmembrane region" description="Helical" evidence="1">
    <location>
        <begin position="44"/>
        <end position="61"/>
    </location>
</feature>
<feature type="transmembrane region" description="Helical" evidence="1">
    <location>
        <begin position="15"/>
        <end position="35"/>
    </location>
</feature>
<feature type="transmembrane region" description="Helical" evidence="1">
    <location>
        <begin position="67"/>
        <end position="85"/>
    </location>
</feature>
<evidence type="ECO:0000256" key="1">
    <source>
        <dbReference type="SAM" id="Phobius"/>
    </source>
</evidence>
<evidence type="ECO:0000313" key="3">
    <source>
        <dbReference type="Proteomes" id="UP001306508"/>
    </source>
</evidence>
<name>A0AAN7WTV6_9SACH</name>
<dbReference type="EMBL" id="JAWIZZ010000035">
    <property type="protein sequence ID" value="KAK5781513.1"/>
    <property type="molecule type" value="Genomic_DNA"/>
</dbReference>
<sequence>MDFNEQVLERDAQRYVVLVLNFFITFLQNLIPLVIKFSSSYPRLFLYSTIVVMLYITWSFLTNLAKLIKRLFYLYIILFVITIHLRGWEQFFIYDLPLVYSQCRDGLYLFSQSDEYNLLKSHTQYLGKQIYNRLFQ</sequence>
<keyword evidence="1" id="KW-0812">Transmembrane</keyword>
<keyword evidence="1" id="KW-1133">Transmembrane helix</keyword>
<comment type="caution">
    <text evidence="2">The sequence shown here is derived from an EMBL/GenBank/DDBJ whole genome shotgun (WGS) entry which is preliminary data.</text>
</comment>
<protein>
    <submittedName>
        <fullName evidence="2">Uncharacterized protein</fullName>
    </submittedName>
</protein>
<reference evidence="3" key="1">
    <citation type="submission" date="2023-07" db="EMBL/GenBank/DDBJ databases">
        <title>A draft genome of Kazachstania heterogenica Y-27499.</title>
        <authorList>
            <person name="Donic C."/>
            <person name="Kralova J.S."/>
            <person name="Fidel L."/>
            <person name="Ben-Dor S."/>
            <person name="Jung S."/>
        </authorList>
    </citation>
    <scope>NUCLEOTIDE SEQUENCE [LARGE SCALE GENOMIC DNA]</scope>
    <source>
        <strain evidence="3">Y27499</strain>
    </source>
</reference>
<dbReference type="AlphaFoldDB" id="A0AAN7WTV6"/>